<evidence type="ECO:0000259" key="9">
    <source>
        <dbReference type="Pfam" id="PF01648"/>
    </source>
</evidence>
<keyword evidence="3 8" id="KW-0479">Metal-binding</keyword>
<comment type="catalytic activity">
    <reaction evidence="8">
        <text>apo-[ACP] + CoA = holo-[ACP] + adenosine 3',5'-bisphosphate + H(+)</text>
        <dbReference type="Rhea" id="RHEA:12068"/>
        <dbReference type="Rhea" id="RHEA-COMP:9685"/>
        <dbReference type="Rhea" id="RHEA-COMP:9690"/>
        <dbReference type="ChEBI" id="CHEBI:15378"/>
        <dbReference type="ChEBI" id="CHEBI:29999"/>
        <dbReference type="ChEBI" id="CHEBI:57287"/>
        <dbReference type="ChEBI" id="CHEBI:58343"/>
        <dbReference type="ChEBI" id="CHEBI:64479"/>
        <dbReference type="EC" id="2.7.8.7"/>
    </reaction>
</comment>
<protein>
    <recommendedName>
        <fullName evidence="8">Holo-[acyl-carrier-protein] synthase</fullName>
        <shortName evidence="8">Holo-ACP synthase</shortName>
        <ecNumber evidence="8">2.7.8.7</ecNumber>
    </recommendedName>
    <alternativeName>
        <fullName evidence="8">4'-phosphopantetheinyl transferase AcpS</fullName>
    </alternativeName>
</protein>
<keyword evidence="2 8" id="KW-0808">Transferase</keyword>
<comment type="function">
    <text evidence="8">Transfers the 4'-phosphopantetheine moiety from coenzyme A to a Ser of acyl-carrier-protein.</text>
</comment>
<gene>
    <name evidence="8" type="primary">acpS</name>
    <name evidence="10" type="ORF">RASY3_03485</name>
</gene>
<name>A0A011VZN0_RUMAL</name>
<keyword evidence="1 8" id="KW-0444">Lipid biosynthesis</keyword>
<comment type="subcellular location">
    <subcellularLocation>
        <location evidence="8">Cytoplasm</location>
    </subcellularLocation>
</comment>
<organism evidence="10 11">
    <name type="scientific">Ruminococcus albus SY3</name>
    <dbReference type="NCBI Taxonomy" id="1341156"/>
    <lineage>
        <taxon>Bacteria</taxon>
        <taxon>Bacillati</taxon>
        <taxon>Bacillota</taxon>
        <taxon>Clostridia</taxon>
        <taxon>Eubacteriales</taxon>
        <taxon>Oscillospiraceae</taxon>
        <taxon>Ruminococcus</taxon>
    </lineage>
</organism>
<dbReference type="GO" id="GO:0000287">
    <property type="term" value="F:magnesium ion binding"/>
    <property type="evidence" value="ECO:0007669"/>
    <property type="project" value="UniProtKB-UniRule"/>
</dbReference>
<evidence type="ECO:0000256" key="2">
    <source>
        <dbReference type="ARBA" id="ARBA00022679"/>
    </source>
</evidence>
<comment type="caution">
    <text evidence="10">The sequence shown here is derived from an EMBL/GenBank/DDBJ whole genome shotgun (WGS) entry which is preliminary data.</text>
</comment>
<dbReference type="GO" id="GO:0005737">
    <property type="term" value="C:cytoplasm"/>
    <property type="evidence" value="ECO:0007669"/>
    <property type="project" value="UniProtKB-SubCell"/>
</dbReference>
<evidence type="ECO:0000256" key="1">
    <source>
        <dbReference type="ARBA" id="ARBA00022516"/>
    </source>
</evidence>
<dbReference type="InterPro" id="IPR004568">
    <property type="entry name" value="Ppantetheine-prot_Trfase_dom"/>
</dbReference>
<reference evidence="10 11" key="1">
    <citation type="submission" date="2013-06" db="EMBL/GenBank/DDBJ databases">
        <title>Rumen cellulosomics: divergent fiber-degrading strategies revealed by comparative genome-wide analysis of six Ruminococcal strains.</title>
        <authorList>
            <person name="Dassa B."/>
            <person name="Borovok I."/>
            <person name="Lamed R."/>
            <person name="Flint H."/>
            <person name="Yeoman C.J."/>
            <person name="White B."/>
            <person name="Bayer E.A."/>
        </authorList>
    </citation>
    <scope>NUCLEOTIDE SEQUENCE [LARGE SCALE GENOMIC DNA]</scope>
    <source>
        <strain evidence="10 11">SY3</strain>
    </source>
</reference>
<dbReference type="EMBL" id="JEOB01000001">
    <property type="protein sequence ID" value="EXM40786.1"/>
    <property type="molecule type" value="Genomic_DNA"/>
</dbReference>
<dbReference type="Pfam" id="PF01648">
    <property type="entry name" value="ACPS"/>
    <property type="match status" value="1"/>
</dbReference>
<comment type="similarity">
    <text evidence="8">Belongs to the P-Pant transferase superfamily. AcpS family.</text>
</comment>
<dbReference type="NCBIfam" id="TIGR00516">
    <property type="entry name" value="acpS"/>
    <property type="match status" value="1"/>
</dbReference>
<keyword evidence="5 8" id="KW-0460">Magnesium</keyword>
<evidence type="ECO:0000313" key="11">
    <source>
        <dbReference type="Proteomes" id="UP000021369"/>
    </source>
</evidence>
<evidence type="ECO:0000256" key="4">
    <source>
        <dbReference type="ARBA" id="ARBA00022832"/>
    </source>
</evidence>
<dbReference type="GO" id="GO:0006633">
    <property type="term" value="P:fatty acid biosynthetic process"/>
    <property type="evidence" value="ECO:0007669"/>
    <property type="project" value="UniProtKB-UniRule"/>
</dbReference>
<dbReference type="EC" id="2.7.8.7" evidence="8"/>
<dbReference type="Gene3D" id="3.90.470.20">
    <property type="entry name" value="4'-phosphopantetheinyl transferase domain"/>
    <property type="match status" value="1"/>
</dbReference>
<dbReference type="OrthoDB" id="517356at2"/>
<sequence length="125" mass="13897">MAAFTVGTDLVEVDRIRKSCQRESFVNRVYAEVEKEYFKKFRDPAESMAGSWAAKEAFSKSLGTGVRGFELTEAAVVRDELGCPHLELTGNAERIAEERGLDFSLSITHTKDYASAVVIAFPKEN</sequence>
<comment type="cofactor">
    <cofactor evidence="8">
        <name>Mg(2+)</name>
        <dbReference type="ChEBI" id="CHEBI:18420"/>
    </cofactor>
</comment>
<dbReference type="HAMAP" id="MF_00101">
    <property type="entry name" value="AcpS"/>
    <property type="match status" value="1"/>
</dbReference>
<evidence type="ECO:0000256" key="8">
    <source>
        <dbReference type="HAMAP-Rule" id="MF_00101"/>
    </source>
</evidence>
<dbReference type="SUPFAM" id="SSF56214">
    <property type="entry name" value="4'-phosphopantetheinyl transferase"/>
    <property type="match status" value="1"/>
</dbReference>
<dbReference type="InterPro" id="IPR037143">
    <property type="entry name" value="4-PPantetheinyl_Trfase_dom_sf"/>
</dbReference>
<dbReference type="PATRIC" id="fig|1341156.4.peg.420"/>
<proteinExistence type="inferred from homology"/>
<dbReference type="GO" id="GO:0008897">
    <property type="term" value="F:holo-[acyl-carrier-protein] synthase activity"/>
    <property type="evidence" value="ECO:0007669"/>
    <property type="project" value="UniProtKB-UniRule"/>
</dbReference>
<keyword evidence="4 8" id="KW-0276">Fatty acid metabolism</keyword>
<evidence type="ECO:0000313" key="10">
    <source>
        <dbReference type="EMBL" id="EXM40786.1"/>
    </source>
</evidence>
<keyword evidence="7 8" id="KW-0275">Fatty acid biosynthesis</keyword>
<evidence type="ECO:0000256" key="6">
    <source>
        <dbReference type="ARBA" id="ARBA00023098"/>
    </source>
</evidence>
<keyword evidence="6 8" id="KW-0443">Lipid metabolism</keyword>
<accession>A0A011VZN0</accession>
<dbReference type="NCBIfam" id="TIGR00556">
    <property type="entry name" value="pantethn_trn"/>
    <property type="match status" value="1"/>
</dbReference>
<feature type="binding site" evidence="8">
    <location>
        <position position="9"/>
    </location>
    <ligand>
        <name>Mg(2+)</name>
        <dbReference type="ChEBI" id="CHEBI:18420"/>
    </ligand>
</feature>
<dbReference type="RefSeq" id="WP_037285089.1">
    <property type="nucleotide sequence ID" value="NZ_JEOB01000001.1"/>
</dbReference>
<keyword evidence="8" id="KW-0963">Cytoplasm</keyword>
<dbReference type="Proteomes" id="UP000021369">
    <property type="component" value="Unassembled WGS sequence"/>
</dbReference>
<dbReference type="InterPro" id="IPR002582">
    <property type="entry name" value="ACPS"/>
</dbReference>
<keyword evidence="11" id="KW-1185">Reference proteome</keyword>
<evidence type="ECO:0000256" key="3">
    <source>
        <dbReference type="ARBA" id="ARBA00022723"/>
    </source>
</evidence>
<dbReference type="InterPro" id="IPR008278">
    <property type="entry name" value="4-PPantetheinyl_Trfase_dom"/>
</dbReference>
<evidence type="ECO:0000256" key="7">
    <source>
        <dbReference type="ARBA" id="ARBA00023160"/>
    </source>
</evidence>
<feature type="domain" description="4'-phosphopantetheinyl transferase" evidence="9">
    <location>
        <begin position="6"/>
        <end position="114"/>
    </location>
</feature>
<dbReference type="AlphaFoldDB" id="A0A011VZN0"/>
<feature type="binding site" evidence="8">
    <location>
        <position position="56"/>
    </location>
    <ligand>
        <name>Mg(2+)</name>
        <dbReference type="ChEBI" id="CHEBI:18420"/>
    </ligand>
</feature>
<evidence type="ECO:0000256" key="5">
    <source>
        <dbReference type="ARBA" id="ARBA00022842"/>
    </source>
</evidence>